<comment type="caution">
    <text evidence="1">The sequence shown here is derived from an EMBL/GenBank/DDBJ whole genome shotgun (WGS) entry which is preliminary data.</text>
</comment>
<sequence length="140" mass="15881">MCRRIATKRVEYETAGYIIFFPQRDKGSGLKEVRIPRRLLGTRFQTPASPSLRTGVAEEHLLPGQLSTFPQRNKHEEQEQLAKGNISDFLQLRSPSFLSISIPPRGVLMRLEFLQPPVAPLDECLKLPVCCNETAVKECF</sequence>
<gene>
    <name evidence="1" type="ORF">E2C01_005719</name>
</gene>
<evidence type="ECO:0000313" key="1">
    <source>
        <dbReference type="EMBL" id="MPC13001.1"/>
    </source>
</evidence>
<protein>
    <submittedName>
        <fullName evidence="1">Uncharacterized protein</fullName>
    </submittedName>
</protein>
<evidence type="ECO:0000313" key="2">
    <source>
        <dbReference type="Proteomes" id="UP000324222"/>
    </source>
</evidence>
<proteinExistence type="predicted"/>
<dbReference type="Proteomes" id="UP000324222">
    <property type="component" value="Unassembled WGS sequence"/>
</dbReference>
<dbReference type="EMBL" id="VSRR010000251">
    <property type="protein sequence ID" value="MPC13001.1"/>
    <property type="molecule type" value="Genomic_DNA"/>
</dbReference>
<dbReference type="AlphaFoldDB" id="A0A5B7CVS4"/>
<keyword evidence="2" id="KW-1185">Reference proteome</keyword>
<organism evidence="1 2">
    <name type="scientific">Portunus trituberculatus</name>
    <name type="common">Swimming crab</name>
    <name type="synonym">Neptunus trituberculatus</name>
    <dbReference type="NCBI Taxonomy" id="210409"/>
    <lineage>
        <taxon>Eukaryota</taxon>
        <taxon>Metazoa</taxon>
        <taxon>Ecdysozoa</taxon>
        <taxon>Arthropoda</taxon>
        <taxon>Crustacea</taxon>
        <taxon>Multicrustacea</taxon>
        <taxon>Malacostraca</taxon>
        <taxon>Eumalacostraca</taxon>
        <taxon>Eucarida</taxon>
        <taxon>Decapoda</taxon>
        <taxon>Pleocyemata</taxon>
        <taxon>Brachyura</taxon>
        <taxon>Eubrachyura</taxon>
        <taxon>Portunoidea</taxon>
        <taxon>Portunidae</taxon>
        <taxon>Portuninae</taxon>
        <taxon>Portunus</taxon>
    </lineage>
</organism>
<name>A0A5B7CVS4_PORTR</name>
<accession>A0A5B7CVS4</accession>
<reference evidence="1 2" key="1">
    <citation type="submission" date="2019-05" db="EMBL/GenBank/DDBJ databases">
        <title>Another draft genome of Portunus trituberculatus and its Hox gene families provides insights of decapod evolution.</title>
        <authorList>
            <person name="Jeong J.-H."/>
            <person name="Song I."/>
            <person name="Kim S."/>
            <person name="Choi T."/>
            <person name="Kim D."/>
            <person name="Ryu S."/>
            <person name="Kim W."/>
        </authorList>
    </citation>
    <scope>NUCLEOTIDE SEQUENCE [LARGE SCALE GENOMIC DNA]</scope>
    <source>
        <tissue evidence="1">Muscle</tissue>
    </source>
</reference>